<comment type="catalytic activity">
    <reaction evidence="7">
        <text>ATP + H2O = ADP + phosphate + H(+)</text>
        <dbReference type="Rhea" id="RHEA:13065"/>
        <dbReference type="ChEBI" id="CHEBI:15377"/>
        <dbReference type="ChEBI" id="CHEBI:15378"/>
        <dbReference type="ChEBI" id="CHEBI:30616"/>
        <dbReference type="ChEBI" id="CHEBI:43474"/>
        <dbReference type="ChEBI" id="CHEBI:456216"/>
        <dbReference type="EC" id="3.6.4.13"/>
    </reaction>
</comment>
<dbReference type="InterPro" id="IPR001650">
    <property type="entry name" value="Helicase_C-like"/>
</dbReference>
<dbReference type="InterPro" id="IPR011049">
    <property type="entry name" value="Serralysin-like_metalloprot_C"/>
</dbReference>
<dbReference type="Pfam" id="PF00270">
    <property type="entry name" value="DEAD"/>
    <property type="match status" value="1"/>
</dbReference>
<dbReference type="PROSITE" id="PS51192">
    <property type="entry name" value="HELICASE_ATP_BIND_1"/>
    <property type="match status" value="1"/>
</dbReference>
<dbReference type="Gene3D" id="1.20.120.1080">
    <property type="match status" value="1"/>
</dbReference>
<dbReference type="SUPFAM" id="SSF52540">
    <property type="entry name" value="P-loop containing nucleoside triphosphate hydrolases"/>
    <property type="match status" value="1"/>
</dbReference>
<dbReference type="InterPro" id="IPR059023">
    <property type="entry name" value="RNA_hel_CTD"/>
</dbReference>
<feature type="compositionally biased region" description="Acidic residues" evidence="9">
    <location>
        <begin position="226"/>
        <end position="244"/>
    </location>
</feature>
<evidence type="ECO:0000259" key="11">
    <source>
        <dbReference type="PROSITE" id="PS51194"/>
    </source>
</evidence>
<dbReference type="FunFam" id="1.20.120.1080:FF:000002">
    <property type="entry name" value="Putative ATP-dependent RNA helicase DHX36"/>
    <property type="match status" value="1"/>
</dbReference>
<dbReference type="GO" id="GO:0005634">
    <property type="term" value="C:nucleus"/>
    <property type="evidence" value="ECO:0000318"/>
    <property type="project" value="GO_Central"/>
</dbReference>
<keyword evidence="2" id="KW-0547">Nucleotide-binding</keyword>
<keyword evidence="3" id="KW-0378">Hydrolase</keyword>
<dbReference type="Pfam" id="PF21010">
    <property type="entry name" value="HA2_C"/>
    <property type="match status" value="1"/>
</dbReference>
<dbReference type="Proteomes" id="UP000054558">
    <property type="component" value="Unassembled WGS sequence"/>
</dbReference>
<evidence type="ECO:0000256" key="7">
    <source>
        <dbReference type="ARBA" id="ARBA00047984"/>
    </source>
</evidence>
<evidence type="ECO:0000256" key="4">
    <source>
        <dbReference type="ARBA" id="ARBA00022806"/>
    </source>
</evidence>
<protein>
    <recommendedName>
        <fullName evidence="1">RNA helicase</fullName>
        <ecNumber evidence="1">3.6.4.13</ecNumber>
    </recommendedName>
</protein>
<dbReference type="Pfam" id="PF26026">
    <property type="entry name" value="RNA_hel_CTD"/>
    <property type="match status" value="1"/>
</dbReference>
<evidence type="ECO:0000256" key="5">
    <source>
        <dbReference type="ARBA" id="ARBA00022840"/>
    </source>
</evidence>
<feature type="region of interest" description="Disordered" evidence="9">
    <location>
        <begin position="219"/>
        <end position="272"/>
    </location>
</feature>
<feature type="domain" description="Helicase C-terminal" evidence="11">
    <location>
        <begin position="556"/>
        <end position="734"/>
    </location>
</feature>
<proteinExistence type="inferred from homology"/>
<dbReference type="GO" id="GO:0004386">
    <property type="term" value="F:helicase activity"/>
    <property type="evidence" value="ECO:0000318"/>
    <property type="project" value="GO_Central"/>
</dbReference>
<feature type="domain" description="Helicase ATP-binding" evidence="10">
    <location>
        <begin position="310"/>
        <end position="477"/>
    </location>
</feature>
<dbReference type="SMART" id="SM00490">
    <property type="entry name" value="HELICc"/>
    <property type="match status" value="1"/>
</dbReference>
<name>A0A1Y1IPY3_KLENI</name>
<dbReference type="SUPFAM" id="SSF101967">
    <property type="entry name" value="Adhesin YadA, collagen-binding domain"/>
    <property type="match status" value="1"/>
</dbReference>
<dbReference type="InterPro" id="IPR011709">
    <property type="entry name" value="DEAD-box_helicase_OB_fold"/>
</dbReference>
<comment type="similarity">
    <text evidence="8">Belongs to the DExH box helicase family.</text>
</comment>
<gene>
    <name evidence="12" type="ORF">KFL_006120020</name>
</gene>
<evidence type="ECO:0000256" key="1">
    <source>
        <dbReference type="ARBA" id="ARBA00012552"/>
    </source>
</evidence>
<dbReference type="OMA" id="WLQSDKH"/>
<evidence type="ECO:0000256" key="8">
    <source>
        <dbReference type="ARBA" id="ARBA00060772"/>
    </source>
</evidence>
<evidence type="ECO:0000259" key="10">
    <source>
        <dbReference type="PROSITE" id="PS51192"/>
    </source>
</evidence>
<evidence type="ECO:0000256" key="2">
    <source>
        <dbReference type="ARBA" id="ARBA00022741"/>
    </source>
</evidence>
<dbReference type="GO" id="GO:0005524">
    <property type="term" value="F:ATP binding"/>
    <property type="evidence" value="ECO:0007669"/>
    <property type="project" value="UniProtKB-KW"/>
</dbReference>
<dbReference type="PANTHER" id="PTHR18934:SF237">
    <property type="entry name" value="ATP-DEPENDENT DNA_RNA HELICASE DHX36"/>
    <property type="match status" value="1"/>
</dbReference>
<keyword evidence="4 12" id="KW-0347">Helicase</keyword>
<dbReference type="GO" id="GO:0003723">
    <property type="term" value="F:RNA binding"/>
    <property type="evidence" value="ECO:0000318"/>
    <property type="project" value="GO_Central"/>
</dbReference>
<feature type="compositionally biased region" description="Polar residues" evidence="9">
    <location>
        <begin position="1205"/>
        <end position="1220"/>
    </location>
</feature>
<evidence type="ECO:0000256" key="9">
    <source>
        <dbReference type="SAM" id="MobiDB-lite"/>
    </source>
</evidence>
<feature type="compositionally biased region" description="Basic residues" evidence="9">
    <location>
        <begin position="89"/>
        <end position="99"/>
    </location>
</feature>
<keyword evidence="6" id="KW-0694">RNA-binding</keyword>
<dbReference type="PROSITE" id="PS00690">
    <property type="entry name" value="DEAH_ATP_HELICASE"/>
    <property type="match status" value="1"/>
</dbReference>
<feature type="region of interest" description="Disordered" evidence="9">
    <location>
        <begin position="1304"/>
        <end position="1333"/>
    </location>
</feature>
<dbReference type="CDD" id="cd17917">
    <property type="entry name" value="DEXHc_RHA-like"/>
    <property type="match status" value="1"/>
</dbReference>
<evidence type="ECO:0000256" key="3">
    <source>
        <dbReference type="ARBA" id="ARBA00022801"/>
    </source>
</evidence>
<dbReference type="GO" id="GO:0016787">
    <property type="term" value="F:hydrolase activity"/>
    <property type="evidence" value="ECO:0007669"/>
    <property type="project" value="UniProtKB-KW"/>
</dbReference>
<dbReference type="OrthoDB" id="5600252at2759"/>
<organism evidence="12 13">
    <name type="scientific">Klebsormidium nitens</name>
    <name type="common">Green alga</name>
    <name type="synonym">Ulothrix nitens</name>
    <dbReference type="NCBI Taxonomy" id="105231"/>
    <lineage>
        <taxon>Eukaryota</taxon>
        <taxon>Viridiplantae</taxon>
        <taxon>Streptophyta</taxon>
        <taxon>Klebsormidiophyceae</taxon>
        <taxon>Klebsormidiales</taxon>
        <taxon>Klebsormidiaceae</taxon>
        <taxon>Klebsormidium</taxon>
    </lineage>
</organism>
<dbReference type="SMART" id="SM00487">
    <property type="entry name" value="DEXDc"/>
    <property type="match status" value="1"/>
</dbReference>
<accession>A0A1Y1IPY3</accession>
<evidence type="ECO:0000313" key="13">
    <source>
        <dbReference type="Proteomes" id="UP000054558"/>
    </source>
</evidence>
<dbReference type="EMBL" id="DF237561">
    <property type="protein sequence ID" value="GAQ90198.1"/>
    <property type="molecule type" value="Genomic_DNA"/>
</dbReference>
<dbReference type="InterPro" id="IPR048333">
    <property type="entry name" value="HA2_WH"/>
</dbReference>
<keyword evidence="5" id="KW-0067">ATP-binding</keyword>
<sequence>MLQPWFGGGRGFSRSPLLAGREGRKQTLKSTPPKISAIRRRKKQSSGGGGPSTQVLHGGASSRPKGGPLLPVNGKGADVSGGGGGISKAAKRRQRRTSKRGGGGAGSGIAEAERLKAIYNPVWWDRRLRVLLSTAGEQEIIMRDGLNEAGADQLKELAESKGLYFQAYGDKKRKILVVSKVPLPNYRADCDPKYGQRKSDVNLPHDVQQRVQMHLEALAASQSDSGTEDDDVSDGENDISDSEAEASTSGPQKFDYAAFVKRKDRDPQRKARLSARLQERQLRQQATEKVQAMLSLRARLPAYQRREELLDAIARNQVMVVSGETGCGKTTQLPQFVLESEIEAGRGADVNIICTQPRRISAISVASRVAAERGEEIGDTVGYQVRLESKRTSNTRLMFCTTGVLLRKLVADPMLTGVSHVIVDEIHERGMNEDFLIVILRDILPKRPDLRLVLMSATINAELFSDYFGGAPMAHIPGFTYPVKQQFLEDVLEMTGHVIYGEDERRKGASGPAKNAISAGWEANDVENDPEYRHLSPRVRRSLDAWDPDGPLNYRLLESLLAHLCTQESEVQRNGAVLVFLTGWDEISTLDAALKRHPVMGNPQRVKVLPLHSSLPTVNQKEIFNRPPPGVRKIVLATNIAETSITIDDVVYVVDCGKAKETSYDALNQLACLLPSWISRASAHQRKGRAGRVQEGQAFHLYPKRLHDSLPAYQLPELLRTPLQELCLQIKTLGLGKIKPFLQNALQPPDPQAVQNAIELLETIGALDADENLTSLGSHLSALPVEPKVGKMLLMGAIFNCLGPALTIAAGLAHRDPFVLPMDRRDEADRVKQSFAGRDRSDHIALLRAYDGWRAAYREKRERDWCWENFLSTSTLHMIHNMRMQFLDLLEGIGFVEKGSTIMDYNEYGNDMEVVRAVLCAGLFPSVVVCRPKGKRVTLHTKEDGRVAVHPASVNHGVNSFPEGWLIYNEKLRTGATNILVRDSTAVTDYALLMFGGHLVPEKEGFSMLNGYLNFNATPKTASLVGQLRGELDRLLQRKIDDPTLDIHTEGAGIVAAVRELLRHDAQESVGEERARLRGYPLAAVGQPGGPGRNGLNRRVREGSDAAYGVNRRVVGESDAAYGVNRRVVGESDAAYGVNRRVRGESDAAFGVNGRQRELRSGISPGVRQAVALERYPRVMPNPRRLATGDAHRSVWVEPDAEASAPSTSGRGSGFPTQGGANFRGADRGGPGVRRDLNRPEDDEDDWFVNADVGPSQSMQTRKIGRLGKLAEGRRFDDRLGATSAKRTSKNGFRASDGARRVGAFDGRNQGFTGDDSRFSDVQLNEGIDDDPNSAFERAFEHAVESRRQYTRKFASGEM</sequence>
<dbReference type="InterPro" id="IPR011545">
    <property type="entry name" value="DEAD/DEAH_box_helicase_dom"/>
</dbReference>
<dbReference type="GO" id="GO:0003724">
    <property type="term" value="F:RNA helicase activity"/>
    <property type="evidence" value="ECO:0007669"/>
    <property type="project" value="UniProtKB-EC"/>
</dbReference>
<dbReference type="Gene3D" id="3.40.50.300">
    <property type="entry name" value="P-loop containing nucleotide triphosphate hydrolases"/>
    <property type="match status" value="2"/>
</dbReference>
<feature type="compositionally biased region" description="Gly residues" evidence="9">
    <location>
        <begin position="1"/>
        <end position="11"/>
    </location>
</feature>
<dbReference type="InterPro" id="IPR007502">
    <property type="entry name" value="Helicase-assoc_dom"/>
</dbReference>
<keyword evidence="13" id="KW-1185">Reference proteome</keyword>
<dbReference type="PROSITE" id="PS51194">
    <property type="entry name" value="HELICASE_CTER"/>
    <property type="match status" value="1"/>
</dbReference>
<dbReference type="SMART" id="SM00847">
    <property type="entry name" value="HA2"/>
    <property type="match status" value="1"/>
</dbReference>
<evidence type="ECO:0000256" key="6">
    <source>
        <dbReference type="ARBA" id="ARBA00022884"/>
    </source>
</evidence>
<dbReference type="Pfam" id="PF00271">
    <property type="entry name" value="Helicase_C"/>
    <property type="match status" value="1"/>
</dbReference>
<dbReference type="FunFam" id="3.40.50.300:FF:000480">
    <property type="entry name" value="DExH-box ATP-dependent RNA helicase DExH3"/>
    <property type="match status" value="1"/>
</dbReference>
<feature type="region of interest" description="Disordered" evidence="9">
    <location>
        <begin position="1"/>
        <end position="107"/>
    </location>
</feature>
<dbReference type="CDD" id="cd18791">
    <property type="entry name" value="SF2_C_RHA"/>
    <property type="match status" value="1"/>
</dbReference>
<dbReference type="STRING" id="105231.A0A1Y1IPY3"/>
<dbReference type="InterPro" id="IPR027417">
    <property type="entry name" value="P-loop_NTPase"/>
</dbReference>
<reference evidence="12 13" key="1">
    <citation type="journal article" date="2014" name="Nat. Commun.">
        <title>Klebsormidium flaccidum genome reveals primary factors for plant terrestrial adaptation.</title>
        <authorList>
            <person name="Hori K."/>
            <person name="Maruyama F."/>
            <person name="Fujisawa T."/>
            <person name="Togashi T."/>
            <person name="Yamamoto N."/>
            <person name="Seo M."/>
            <person name="Sato S."/>
            <person name="Yamada T."/>
            <person name="Mori H."/>
            <person name="Tajima N."/>
            <person name="Moriyama T."/>
            <person name="Ikeuchi M."/>
            <person name="Watanabe M."/>
            <person name="Wada H."/>
            <person name="Kobayashi K."/>
            <person name="Saito M."/>
            <person name="Masuda T."/>
            <person name="Sasaki-Sekimoto Y."/>
            <person name="Mashiguchi K."/>
            <person name="Awai K."/>
            <person name="Shimojima M."/>
            <person name="Masuda S."/>
            <person name="Iwai M."/>
            <person name="Nobusawa T."/>
            <person name="Narise T."/>
            <person name="Kondo S."/>
            <person name="Saito H."/>
            <person name="Sato R."/>
            <person name="Murakawa M."/>
            <person name="Ihara Y."/>
            <person name="Oshima-Yamada Y."/>
            <person name="Ohtaka K."/>
            <person name="Satoh M."/>
            <person name="Sonobe K."/>
            <person name="Ishii M."/>
            <person name="Ohtani R."/>
            <person name="Kanamori-Sato M."/>
            <person name="Honoki R."/>
            <person name="Miyazaki D."/>
            <person name="Mochizuki H."/>
            <person name="Umetsu J."/>
            <person name="Higashi K."/>
            <person name="Shibata D."/>
            <person name="Kamiya Y."/>
            <person name="Sato N."/>
            <person name="Nakamura Y."/>
            <person name="Tabata S."/>
            <person name="Ida S."/>
            <person name="Kurokawa K."/>
            <person name="Ohta H."/>
        </authorList>
    </citation>
    <scope>NUCLEOTIDE SEQUENCE [LARGE SCALE GENOMIC DNA]</scope>
    <source>
        <strain evidence="12 13">NIES-2285</strain>
    </source>
</reference>
<dbReference type="InterPro" id="IPR014001">
    <property type="entry name" value="Helicase_ATP-bd"/>
</dbReference>
<dbReference type="EC" id="3.6.4.13" evidence="1"/>
<dbReference type="InterPro" id="IPR002464">
    <property type="entry name" value="DNA/RNA_helicase_DEAH_CS"/>
</dbReference>
<dbReference type="Pfam" id="PF07717">
    <property type="entry name" value="OB_NTP_bind"/>
    <property type="match status" value="1"/>
</dbReference>
<dbReference type="FunFam" id="3.40.50.300:FF:000526">
    <property type="entry name" value="DExH-box ATP-dependent RNA helicase DExH3"/>
    <property type="match status" value="1"/>
</dbReference>
<dbReference type="PANTHER" id="PTHR18934">
    <property type="entry name" value="ATP-DEPENDENT RNA HELICASE"/>
    <property type="match status" value="1"/>
</dbReference>
<dbReference type="Pfam" id="PF04408">
    <property type="entry name" value="WHD_HA2"/>
    <property type="match status" value="1"/>
</dbReference>
<feature type="region of interest" description="Disordered" evidence="9">
    <location>
        <begin position="1200"/>
        <end position="1259"/>
    </location>
</feature>
<evidence type="ECO:0000313" key="12">
    <source>
        <dbReference type="EMBL" id="GAQ90198.1"/>
    </source>
</evidence>